<protein>
    <submittedName>
        <fullName evidence="2">Thioredoxin family protein</fullName>
    </submittedName>
</protein>
<reference evidence="3" key="1">
    <citation type="journal article" date="2019" name="Int. J. Syst. Evol. Microbiol.">
        <title>The Global Catalogue of Microorganisms (GCM) 10K type strain sequencing project: providing services to taxonomists for standard genome sequencing and annotation.</title>
        <authorList>
            <consortium name="The Broad Institute Genomics Platform"/>
            <consortium name="The Broad Institute Genome Sequencing Center for Infectious Disease"/>
            <person name="Wu L."/>
            <person name="Ma J."/>
        </authorList>
    </citation>
    <scope>NUCLEOTIDE SEQUENCE [LARGE SCALE GENOMIC DNA]</scope>
    <source>
        <strain evidence="3">CGMCC 4.7277</strain>
    </source>
</reference>
<dbReference type="SUPFAM" id="SSF52833">
    <property type="entry name" value="Thioredoxin-like"/>
    <property type="match status" value="1"/>
</dbReference>
<name>A0ABW0Q9X8_9BURK</name>
<dbReference type="CDD" id="cd02947">
    <property type="entry name" value="TRX_family"/>
    <property type="match status" value="1"/>
</dbReference>
<sequence>MSPASATPLTTPPSHWVICLCADWCGLCRDYEEVFVQMAARYPRLCFVWLDIEDQADLVGDVEVETFPTVLIADGEGTRFFGPLTPQAQTLSRLLDSLERAGLQATPHGPAVQLLLQALHAAPEYWGTA</sequence>
<evidence type="ECO:0000313" key="2">
    <source>
        <dbReference type="EMBL" id="MFC5521641.1"/>
    </source>
</evidence>
<dbReference type="RefSeq" id="WP_068834233.1">
    <property type="nucleotide sequence ID" value="NZ_JBHSMX010000018.1"/>
</dbReference>
<feature type="domain" description="Thioredoxin" evidence="1">
    <location>
        <begin position="14"/>
        <end position="75"/>
    </location>
</feature>
<dbReference type="Gene3D" id="3.40.30.10">
    <property type="entry name" value="Glutaredoxin"/>
    <property type="match status" value="1"/>
</dbReference>
<gene>
    <name evidence="2" type="ORF">ACFPP7_12040</name>
</gene>
<keyword evidence="3" id="KW-1185">Reference proteome</keyword>
<comment type="caution">
    <text evidence="2">The sequence shown here is derived from an EMBL/GenBank/DDBJ whole genome shotgun (WGS) entry which is preliminary data.</text>
</comment>
<organism evidence="2 3">
    <name type="scientific">Polaromonas jejuensis</name>
    <dbReference type="NCBI Taxonomy" id="457502"/>
    <lineage>
        <taxon>Bacteria</taxon>
        <taxon>Pseudomonadati</taxon>
        <taxon>Pseudomonadota</taxon>
        <taxon>Betaproteobacteria</taxon>
        <taxon>Burkholderiales</taxon>
        <taxon>Comamonadaceae</taxon>
        <taxon>Polaromonas</taxon>
    </lineage>
</organism>
<dbReference type="EMBL" id="JBHSMX010000018">
    <property type="protein sequence ID" value="MFC5521641.1"/>
    <property type="molecule type" value="Genomic_DNA"/>
</dbReference>
<dbReference type="Proteomes" id="UP001596084">
    <property type="component" value="Unassembled WGS sequence"/>
</dbReference>
<evidence type="ECO:0000313" key="3">
    <source>
        <dbReference type="Proteomes" id="UP001596084"/>
    </source>
</evidence>
<proteinExistence type="predicted"/>
<evidence type="ECO:0000259" key="1">
    <source>
        <dbReference type="Pfam" id="PF00085"/>
    </source>
</evidence>
<dbReference type="InterPro" id="IPR036249">
    <property type="entry name" value="Thioredoxin-like_sf"/>
</dbReference>
<dbReference type="InterPro" id="IPR013766">
    <property type="entry name" value="Thioredoxin_domain"/>
</dbReference>
<accession>A0ABW0Q9X8</accession>
<dbReference type="Pfam" id="PF00085">
    <property type="entry name" value="Thioredoxin"/>
    <property type="match status" value="1"/>
</dbReference>